<keyword evidence="10" id="KW-1185">Reference proteome</keyword>
<keyword evidence="2" id="KW-1003">Cell membrane</keyword>
<name>A0A1H3EEQ2_ALLWA</name>
<evidence type="ECO:0000256" key="5">
    <source>
        <dbReference type="ARBA" id="ARBA00022989"/>
    </source>
</evidence>
<feature type="transmembrane region" description="Helical" evidence="7">
    <location>
        <begin position="19"/>
        <end position="36"/>
    </location>
</feature>
<dbReference type="GO" id="GO:0005886">
    <property type="term" value="C:plasma membrane"/>
    <property type="evidence" value="ECO:0007669"/>
    <property type="project" value="UniProtKB-SubCell"/>
</dbReference>
<feature type="domain" description="Mce/MlaD" evidence="8">
    <location>
        <begin position="158"/>
        <end position="218"/>
    </location>
</feature>
<keyword evidence="6 7" id="KW-0472">Membrane</keyword>
<protein>
    <submittedName>
        <fullName evidence="9">Paraquat-inducible protein B</fullName>
    </submittedName>
</protein>
<dbReference type="InterPro" id="IPR003399">
    <property type="entry name" value="Mce/MlaD"/>
</dbReference>
<sequence length="547" mass="59832">MDSDLIPEARVKSRSRLSLVWLIPLIALIIGIWLAIKTWNEQGPVVTIEFKSAAGLVAGQTRIKFKDVEVGQVKTVNFSDDLKTVIVSAELQRTFAEFLTEHTRFWVERPRVTLSGISGLDTLVSGAYIALDPGEEGRARRHFTGLEQPPLIKTAEAGRRVRLHAPTLGSFNIGSPVYYRRIQVGQVVGYHLEPDGKAVIIEAFINAPHDALVTPDTRFWNVSGVDISLSTAGVQLDTPSLLAMLIGGIAFSTPDTIDSGQDHAPYPDVFPLYRNREAALAKTYARKERYLLIFEGAARGLASGAPVRLKGIDIGRVLDIQLQLDAETLAFRIPVLIEVEPERVTLRGSVSATERQQLVGRLVKNGLRAQLKLDSVVSGALYVDLDVEANAPPGELSQYGEYTVIPTRAGSLEAMTTQLANVLAKLDALPIEKIGRDLSQAAAGVNGLINAPELQSALDEFATTLAQVRATTTQFNQTLTPELGNMLRESTATLERARALLSDRSPLYVETQRTLQEVGQAARSLRQLADYLERHPEALLQGKGNRR</sequence>
<keyword evidence="4 7" id="KW-0812">Transmembrane</keyword>
<dbReference type="EMBL" id="FNOW01000012">
    <property type="protein sequence ID" value="SDX76399.1"/>
    <property type="molecule type" value="Genomic_DNA"/>
</dbReference>
<evidence type="ECO:0000256" key="4">
    <source>
        <dbReference type="ARBA" id="ARBA00022692"/>
    </source>
</evidence>
<evidence type="ECO:0000256" key="1">
    <source>
        <dbReference type="ARBA" id="ARBA00004533"/>
    </source>
</evidence>
<evidence type="ECO:0000256" key="2">
    <source>
        <dbReference type="ARBA" id="ARBA00022475"/>
    </source>
</evidence>
<accession>A0A1H3EEQ2</accession>
<dbReference type="Pfam" id="PF02470">
    <property type="entry name" value="MlaD"/>
    <property type="match status" value="3"/>
</dbReference>
<feature type="domain" description="Mce/MlaD" evidence="8">
    <location>
        <begin position="297"/>
        <end position="386"/>
    </location>
</feature>
<comment type="subcellular location">
    <subcellularLocation>
        <location evidence="1">Cell inner membrane</location>
    </subcellularLocation>
</comment>
<evidence type="ECO:0000256" key="7">
    <source>
        <dbReference type="SAM" id="Phobius"/>
    </source>
</evidence>
<dbReference type="PANTHER" id="PTHR30462">
    <property type="entry name" value="INTERMEMBRANE TRANSPORT PROTEIN PQIB-RELATED"/>
    <property type="match status" value="1"/>
</dbReference>
<keyword evidence="5 7" id="KW-1133">Transmembrane helix</keyword>
<evidence type="ECO:0000256" key="3">
    <source>
        <dbReference type="ARBA" id="ARBA00022519"/>
    </source>
</evidence>
<dbReference type="InterPro" id="IPR051800">
    <property type="entry name" value="PqiA-PqiB_transport"/>
</dbReference>
<dbReference type="OrthoDB" id="9806984at2"/>
<evidence type="ECO:0000313" key="9">
    <source>
        <dbReference type="EMBL" id="SDX76399.1"/>
    </source>
</evidence>
<dbReference type="PANTHER" id="PTHR30462:SF0">
    <property type="entry name" value="INTERMEMBRANE TRANSPORT PROTEIN YEBT"/>
    <property type="match status" value="1"/>
</dbReference>
<keyword evidence="3" id="KW-0997">Cell inner membrane</keyword>
<reference evidence="10" key="1">
    <citation type="submission" date="2016-10" db="EMBL/GenBank/DDBJ databases">
        <authorList>
            <person name="Varghese N."/>
            <person name="Submissions S."/>
        </authorList>
    </citation>
    <scope>NUCLEOTIDE SEQUENCE [LARGE SCALE GENOMIC DNA]</scope>
    <source>
        <strain evidence="10">DSM 173</strain>
    </source>
</reference>
<evidence type="ECO:0000256" key="6">
    <source>
        <dbReference type="ARBA" id="ARBA00023136"/>
    </source>
</evidence>
<feature type="domain" description="Mce/MlaD" evidence="8">
    <location>
        <begin position="43"/>
        <end position="134"/>
    </location>
</feature>
<dbReference type="STRING" id="61595.SAMN05421644_11248"/>
<proteinExistence type="predicted"/>
<evidence type="ECO:0000259" key="8">
    <source>
        <dbReference type="Pfam" id="PF02470"/>
    </source>
</evidence>
<dbReference type="RefSeq" id="WP_091332883.1">
    <property type="nucleotide sequence ID" value="NZ_FNOW01000012.1"/>
</dbReference>
<organism evidence="9 10">
    <name type="scientific">Allochromatium warmingii</name>
    <name type="common">Chromatium warmingii</name>
    <dbReference type="NCBI Taxonomy" id="61595"/>
    <lineage>
        <taxon>Bacteria</taxon>
        <taxon>Pseudomonadati</taxon>
        <taxon>Pseudomonadota</taxon>
        <taxon>Gammaproteobacteria</taxon>
        <taxon>Chromatiales</taxon>
        <taxon>Chromatiaceae</taxon>
        <taxon>Allochromatium</taxon>
    </lineage>
</organism>
<dbReference type="AlphaFoldDB" id="A0A1H3EEQ2"/>
<dbReference type="Proteomes" id="UP000198672">
    <property type="component" value="Unassembled WGS sequence"/>
</dbReference>
<evidence type="ECO:0000313" key="10">
    <source>
        <dbReference type="Proteomes" id="UP000198672"/>
    </source>
</evidence>
<gene>
    <name evidence="9" type="ORF">SAMN05421644_11248</name>
</gene>